<dbReference type="Pfam" id="PF00687">
    <property type="entry name" value="Ribosomal_L1"/>
    <property type="match status" value="1"/>
</dbReference>
<dbReference type="Proteomes" id="UP000009046">
    <property type="component" value="Unassembled WGS sequence"/>
</dbReference>
<dbReference type="RefSeq" id="XP_002432303.1">
    <property type="nucleotide sequence ID" value="XM_002432258.1"/>
</dbReference>
<reference evidence="5" key="1">
    <citation type="submission" date="2007-04" db="EMBL/GenBank/DDBJ databases">
        <title>Annotation of Pediculus humanus corporis strain USDA.</title>
        <authorList>
            <person name="Kirkness E."/>
            <person name="Hannick L."/>
            <person name="Hass B."/>
            <person name="Bruggner R."/>
            <person name="Lawson D."/>
            <person name="Bidwell S."/>
            <person name="Joardar V."/>
            <person name="Caler E."/>
            <person name="Walenz B."/>
            <person name="Inman J."/>
            <person name="Schobel S."/>
            <person name="Galinsky K."/>
            <person name="Amedeo P."/>
            <person name="Strausberg R."/>
        </authorList>
    </citation>
    <scope>NUCLEOTIDE SEQUENCE</scope>
    <source>
        <strain evidence="5">USDA</strain>
    </source>
</reference>
<feature type="compositionally biased region" description="Basic and acidic residues" evidence="4">
    <location>
        <begin position="366"/>
        <end position="376"/>
    </location>
</feature>
<dbReference type="GO" id="GO:1990904">
    <property type="term" value="C:ribonucleoprotein complex"/>
    <property type="evidence" value="ECO:0007669"/>
    <property type="project" value="UniProtKB-KW"/>
</dbReference>
<dbReference type="Gene3D" id="3.30.190.20">
    <property type="match status" value="1"/>
</dbReference>
<evidence type="ECO:0000256" key="3">
    <source>
        <dbReference type="ARBA" id="ARBA00023274"/>
    </source>
</evidence>
<dbReference type="EnsemblMetazoa" id="PHUM580240-RA">
    <property type="protein sequence ID" value="PHUM580240-PA"/>
    <property type="gene ID" value="PHUM580240"/>
</dbReference>
<evidence type="ECO:0000313" key="6">
    <source>
        <dbReference type="EnsemblMetazoa" id="PHUM580240-PA"/>
    </source>
</evidence>
<evidence type="ECO:0000313" key="5">
    <source>
        <dbReference type="EMBL" id="EEB19565.1"/>
    </source>
</evidence>
<proteinExistence type="inferred from homology"/>
<dbReference type="InterPro" id="IPR028364">
    <property type="entry name" value="Ribosomal_uL1/biogenesis"/>
</dbReference>
<dbReference type="PANTHER" id="PTHR36427:SF3">
    <property type="entry name" value="LARGE RIBOSOMAL SUBUNIT PROTEIN UL1M"/>
    <property type="match status" value="1"/>
</dbReference>
<accession>E0W1X1</accession>
<dbReference type="SUPFAM" id="SSF56808">
    <property type="entry name" value="Ribosomal protein L1"/>
    <property type="match status" value="1"/>
</dbReference>
<protein>
    <submittedName>
        <fullName evidence="5">50S ribosomal protein L1, putative</fullName>
    </submittedName>
</protein>
<organism>
    <name type="scientific">Pediculus humanus subsp. corporis</name>
    <name type="common">Body louse</name>
    <dbReference type="NCBI Taxonomy" id="121224"/>
    <lineage>
        <taxon>Eukaryota</taxon>
        <taxon>Metazoa</taxon>
        <taxon>Ecdysozoa</taxon>
        <taxon>Arthropoda</taxon>
        <taxon>Hexapoda</taxon>
        <taxon>Insecta</taxon>
        <taxon>Pterygota</taxon>
        <taxon>Neoptera</taxon>
        <taxon>Paraneoptera</taxon>
        <taxon>Psocodea</taxon>
        <taxon>Troctomorpha</taxon>
        <taxon>Phthiraptera</taxon>
        <taxon>Anoplura</taxon>
        <taxon>Pediculidae</taxon>
        <taxon>Pediculus</taxon>
    </lineage>
</organism>
<keyword evidence="3" id="KW-0687">Ribonucleoprotein</keyword>
<sequence>MALRFCGGLVFNATKPLFDCSWMVVPNNLNLQKRFAARKGYRQKALQLQKKRKIEKLANEKETKKPSKTNASFTNVTVTEERNKPEIPTDDIFIEEEFKYKKYSIVEAVDNHREFHHPTVFNNPYADVKVSIEFDMTKNPKGTKFLKSFQGIAAIPHPINQELKKDILVFCNSNKVQEAVESGATTAGATSLVNKVKDGDVQISIYEFILCEKDFFPELTLIRNILKTRMPRAKAGTLTDDLPSAIHRFKHGIQYSCTKPLSLENFGRMECIIGNLAMESNKIEENFIHLLKDVMNHKPKRDGDFIKWIWCTSPPSNEKFSIDVTKYVKDDNLKSKSTESNRNFKDSNKDDEDGDDEDDDDDDEKAGEKITVAEKV</sequence>
<dbReference type="EMBL" id="AAZO01007059">
    <property type="status" value="NOT_ANNOTATED_CDS"/>
    <property type="molecule type" value="Genomic_DNA"/>
</dbReference>
<evidence type="ECO:0000256" key="2">
    <source>
        <dbReference type="ARBA" id="ARBA00022980"/>
    </source>
</evidence>
<evidence type="ECO:0000256" key="4">
    <source>
        <dbReference type="SAM" id="MobiDB-lite"/>
    </source>
</evidence>
<dbReference type="GeneID" id="8232235"/>
<dbReference type="Gene3D" id="3.40.50.790">
    <property type="match status" value="1"/>
</dbReference>
<dbReference type="CTD" id="8232235"/>
<reference evidence="5" key="2">
    <citation type="submission" date="2007-04" db="EMBL/GenBank/DDBJ databases">
        <title>The genome of the human body louse.</title>
        <authorList>
            <consortium name="The Human Body Louse Genome Consortium"/>
            <person name="Kirkness E."/>
            <person name="Walenz B."/>
            <person name="Hass B."/>
            <person name="Bruggner R."/>
            <person name="Strausberg R."/>
        </authorList>
    </citation>
    <scope>NUCLEOTIDE SEQUENCE</scope>
    <source>
        <strain evidence="5">USDA</strain>
    </source>
</reference>
<comment type="similarity">
    <text evidence="1">Belongs to the universal ribosomal protein uL1 family.</text>
</comment>
<dbReference type="GO" id="GO:0005840">
    <property type="term" value="C:ribosome"/>
    <property type="evidence" value="ECO:0007669"/>
    <property type="project" value="UniProtKB-KW"/>
</dbReference>
<dbReference type="InterPro" id="IPR016095">
    <property type="entry name" value="Ribosomal_uL1_3-a/b-sand"/>
</dbReference>
<feature type="compositionally biased region" description="Acidic residues" evidence="4">
    <location>
        <begin position="349"/>
        <end position="365"/>
    </location>
</feature>
<dbReference type="OMA" id="MWDKSSA"/>
<dbReference type="eggNOG" id="KOG1569">
    <property type="taxonomic scope" value="Eukaryota"/>
</dbReference>
<dbReference type="STRING" id="121224.E0W1X1"/>
<gene>
    <name evidence="6" type="primary">8232235</name>
    <name evidence="5" type="ORF">Phum_PHUM580240</name>
</gene>
<dbReference type="HOGENOM" id="CLU_060011_0_0_1"/>
<dbReference type="InParanoid" id="E0W1X1"/>
<evidence type="ECO:0000256" key="1">
    <source>
        <dbReference type="ARBA" id="ARBA00010531"/>
    </source>
</evidence>
<feature type="compositionally biased region" description="Basic and acidic residues" evidence="4">
    <location>
        <begin position="334"/>
        <end position="348"/>
    </location>
</feature>
<dbReference type="FunCoup" id="E0W1X1">
    <property type="interactions" value="935"/>
</dbReference>
<dbReference type="EMBL" id="DS235873">
    <property type="protein sequence ID" value="EEB19565.1"/>
    <property type="molecule type" value="Genomic_DNA"/>
</dbReference>
<keyword evidence="7" id="KW-1185">Reference proteome</keyword>
<dbReference type="InterPro" id="IPR023674">
    <property type="entry name" value="Ribosomal_uL1-like"/>
</dbReference>
<evidence type="ECO:0000313" key="7">
    <source>
        <dbReference type="Proteomes" id="UP000009046"/>
    </source>
</evidence>
<feature type="region of interest" description="Disordered" evidence="4">
    <location>
        <begin position="334"/>
        <end position="376"/>
    </location>
</feature>
<dbReference type="KEGG" id="phu:Phum_PHUM580240"/>
<name>E0W1X1_PEDHC</name>
<dbReference type="VEuPathDB" id="VectorBase:PHUM580240"/>
<dbReference type="AlphaFoldDB" id="E0W1X1"/>
<keyword evidence="2 5" id="KW-0689">Ribosomal protein</keyword>
<reference evidence="6" key="3">
    <citation type="submission" date="2021-02" db="UniProtKB">
        <authorList>
            <consortium name="EnsemblMetazoa"/>
        </authorList>
    </citation>
    <scope>IDENTIFICATION</scope>
    <source>
        <strain evidence="6">USDA</strain>
    </source>
</reference>
<dbReference type="OrthoDB" id="1747252at2759"/>
<dbReference type="PANTHER" id="PTHR36427">
    <property type="entry name" value="54S RIBOSOMAL PROTEIN L1, MITOCHONDRIAL"/>
    <property type="match status" value="1"/>
</dbReference>